<accession>A0A1F8GEE6</accession>
<dbReference type="PANTHER" id="PTHR34477">
    <property type="entry name" value="UPF0213 PROTEIN YHBQ"/>
    <property type="match status" value="1"/>
</dbReference>
<dbReference type="AlphaFoldDB" id="A0A1F8GEE6"/>
<name>A0A1F8GEE6_9BACT</name>
<dbReference type="EMBL" id="MGKJ01000015">
    <property type="protein sequence ID" value="OGN23755.1"/>
    <property type="molecule type" value="Genomic_DNA"/>
</dbReference>
<dbReference type="InterPro" id="IPR000305">
    <property type="entry name" value="GIY-YIG_endonuc"/>
</dbReference>
<dbReference type="SUPFAM" id="SSF82771">
    <property type="entry name" value="GIY-YIG endonuclease"/>
    <property type="match status" value="1"/>
</dbReference>
<dbReference type="Proteomes" id="UP000178911">
    <property type="component" value="Unassembled WGS sequence"/>
</dbReference>
<evidence type="ECO:0000313" key="4">
    <source>
        <dbReference type="Proteomes" id="UP000178911"/>
    </source>
</evidence>
<dbReference type="InterPro" id="IPR035901">
    <property type="entry name" value="GIY-YIG_endonuc_sf"/>
</dbReference>
<evidence type="ECO:0000256" key="1">
    <source>
        <dbReference type="ARBA" id="ARBA00007435"/>
    </source>
</evidence>
<dbReference type="PROSITE" id="PS50164">
    <property type="entry name" value="GIY_YIG"/>
    <property type="match status" value="1"/>
</dbReference>
<dbReference type="InterPro" id="IPR050190">
    <property type="entry name" value="UPF0213_domain"/>
</dbReference>
<comment type="similarity">
    <text evidence="1">Belongs to the UPF0213 family.</text>
</comment>
<sequence>MYTVYAIYNKIHNKIYIGQTADIKERLSLHNTKKFKGYTANFDGEWRLIYQEETSDRRAALLREKQLKSFRGREFVKKHIPR</sequence>
<dbReference type="Pfam" id="PF01541">
    <property type="entry name" value="GIY-YIG"/>
    <property type="match status" value="1"/>
</dbReference>
<dbReference type="Gene3D" id="3.40.1440.10">
    <property type="entry name" value="GIY-YIG endonuclease"/>
    <property type="match status" value="1"/>
</dbReference>
<gene>
    <name evidence="3" type="ORF">A3A13_01760</name>
</gene>
<evidence type="ECO:0000259" key="2">
    <source>
        <dbReference type="PROSITE" id="PS50164"/>
    </source>
</evidence>
<comment type="caution">
    <text evidence="3">The sequence shown here is derived from an EMBL/GenBank/DDBJ whole genome shotgun (WGS) entry which is preliminary data.</text>
</comment>
<proteinExistence type="inferred from homology"/>
<protein>
    <recommendedName>
        <fullName evidence="2">GIY-YIG domain-containing protein</fullName>
    </recommendedName>
</protein>
<feature type="domain" description="GIY-YIG" evidence="2">
    <location>
        <begin position="1"/>
        <end position="77"/>
    </location>
</feature>
<reference evidence="3 4" key="1">
    <citation type="journal article" date="2016" name="Nat. Commun.">
        <title>Thousands of microbial genomes shed light on interconnected biogeochemical processes in an aquifer system.</title>
        <authorList>
            <person name="Anantharaman K."/>
            <person name="Brown C.T."/>
            <person name="Hug L.A."/>
            <person name="Sharon I."/>
            <person name="Castelle C.J."/>
            <person name="Probst A.J."/>
            <person name="Thomas B.C."/>
            <person name="Singh A."/>
            <person name="Wilkins M.J."/>
            <person name="Karaoz U."/>
            <person name="Brodie E.L."/>
            <person name="Williams K.H."/>
            <person name="Hubbard S.S."/>
            <person name="Banfield J.F."/>
        </authorList>
    </citation>
    <scope>NUCLEOTIDE SEQUENCE [LARGE SCALE GENOMIC DNA]</scope>
</reference>
<evidence type="ECO:0000313" key="3">
    <source>
        <dbReference type="EMBL" id="OGN23755.1"/>
    </source>
</evidence>
<dbReference type="PANTHER" id="PTHR34477:SF1">
    <property type="entry name" value="UPF0213 PROTEIN YHBQ"/>
    <property type="match status" value="1"/>
</dbReference>
<organism evidence="3 4">
    <name type="scientific">Candidatus Yanofskybacteria bacterium RIFCSPLOWO2_01_FULL_43_22</name>
    <dbReference type="NCBI Taxonomy" id="1802695"/>
    <lineage>
        <taxon>Bacteria</taxon>
        <taxon>Candidatus Yanofskyibacteriota</taxon>
    </lineage>
</organism>
<dbReference type="STRING" id="1802695.A3A13_01760"/>